<feature type="chain" id="PRO_5045753024" evidence="3">
    <location>
        <begin position="20"/>
        <end position="252"/>
    </location>
</feature>
<sequence>MPSFTSILSVAAFAALAQAITITSPSRNGEWDSDDTNTITWTSVSTDPTTIDIYLVHQASQPQTRDLLFSDVAVSQGSVDVTGLQLPTGEAYQINFVKPDSPEQIYAQSEQFEVSGVAASATSTLAGYTGPTFTPSTAASTASSTASSSSAASAESSGTSSLTSGSASASTTVSVSSTLTTSTGSSTTSTGSVAASTSTGTVSGTSTSGSASGTGSASASASSAAASGNAAPDMRASAPLAALVFGAFAMLA</sequence>
<reference evidence="5 6" key="1">
    <citation type="submission" date="2024-06" db="EMBL/GenBank/DDBJ databases">
        <title>Complete genome of Phlyctema vagabunda strain 19-DSS-EL-015.</title>
        <authorList>
            <person name="Fiorenzani C."/>
        </authorList>
    </citation>
    <scope>NUCLEOTIDE SEQUENCE [LARGE SCALE GENOMIC DNA]</scope>
    <source>
        <strain evidence="5 6">19-DSS-EL-015</strain>
    </source>
</reference>
<evidence type="ECO:0000313" key="5">
    <source>
        <dbReference type="EMBL" id="KAL3421801.1"/>
    </source>
</evidence>
<dbReference type="InterPro" id="IPR052479">
    <property type="entry name" value="GPI-anchor_Adhesion_Reg"/>
</dbReference>
<gene>
    <name evidence="5" type="ORF">PVAG01_05957</name>
</gene>
<dbReference type="EMBL" id="JBFCZG010000005">
    <property type="protein sequence ID" value="KAL3421801.1"/>
    <property type="molecule type" value="Genomic_DNA"/>
</dbReference>
<accession>A0ABR4PEP6</accession>
<evidence type="ECO:0000313" key="6">
    <source>
        <dbReference type="Proteomes" id="UP001629113"/>
    </source>
</evidence>
<feature type="domain" description="Yeast cell wall synthesis Kre9/Knh1-like N-terminal" evidence="4">
    <location>
        <begin position="24"/>
        <end position="114"/>
    </location>
</feature>
<keyword evidence="1 3" id="KW-0732">Signal</keyword>
<keyword evidence="6" id="KW-1185">Reference proteome</keyword>
<dbReference type="PANTHER" id="PTHR35185:SF1">
    <property type="entry name" value="UPF0619 GPI-ANCHORED MEMBRANE PROTEIN C1322.10"/>
    <property type="match status" value="1"/>
</dbReference>
<dbReference type="Pfam" id="PF10342">
    <property type="entry name" value="Kre9_KNH"/>
    <property type="match status" value="1"/>
</dbReference>
<proteinExistence type="predicted"/>
<evidence type="ECO:0000256" key="1">
    <source>
        <dbReference type="ARBA" id="ARBA00022729"/>
    </source>
</evidence>
<feature type="region of interest" description="Disordered" evidence="2">
    <location>
        <begin position="177"/>
        <end position="221"/>
    </location>
</feature>
<organism evidence="5 6">
    <name type="scientific">Phlyctema vagabunda</name>
    <dbReference type="NCBI Taxonomy" id="108571"/>
    <lineage>
        <taxon>Eukaryota</taxon>
        <taxon>Fungi</taxon>
        <taxon>Dikarya</taxon>
        <taxon>Ascomycota</taxon>
        <taxon>Pezizomycotina</taxon>
        <taxon>Leotiomycetes</taxon>
        <taxon>Helotiales</taxon>
        <taxon>Dermateaceae</taxon>
        <taxon>Phlyctema</taxon>
    </lineage>
</organism>
<evidence type="ECO:0000256" key="3">
    <source>
        <dbReference type="SAM" id="SignalP"/>
    </source>
</evidence>
<dbReference type="InterPro" id="IPR018466">
    <property type="entry name" value="Kre9/Knh1-like_N"/>
</dbReference>
<protein>
    <submittedName>
        <fullName evidence="5">UPF0619 GPI-anchored membrane protein</fullName>
    </submittedName>
</protein>
<evidence type="ECO:0000259" key="4">
    <source>
        <dbReference type="Pfam" id="PF10342"/>
    </source>
</evidence>
<dbReference type="Proteomes" id="UP001629113">
    <property type="component" value="Unassembled WGS sequence"/>
</dbReference>
<name>A0ABR4PEP6_9HELO</name>
<comment type="caution">
    <text evidence="5">The sequence shown here is derived from an EMBL/GenBank/DDBJ whole genome shotgun (WGS) entry which is preliminary data.</text>
</comment>
<feature type="signal peptide" evidence="3">
    <location>
        <begin position="1"/>
        <end position="19"/>
    </location>
</feature>
<dbReference type="PANTHER" id="PTHR35185">
    <property type="entry name" value="SERINE/THREONINE-RICH PROTEIN ADG2-RELATED"/>
    <property type="match status" value="1"/>
</dbReference>
<evidence type="ECO:0000256" key="2">
    <source>
        <dbReference type="SAM" id="MobiDB-lite"/>
    </source>
</evidence>